<keyword evidence="1" id="KW-0812">Transmembrane</keyword>
<reference evidence="2" key="1">
    <citation type="submission" date="2018-05" db="EMBL/GenBank/DDBJ databases">
        <authorList>
            <person name="Lanie J.A."/>
            <person name="Ng W.-L."/>
            <person name="Kazmierczak K.M."/>
            <person name="Andrzejewski T.M."/>
            <person name="Davidsen T.M."/>
            <person name="Wayne K.J."/>
            <person name="Tettelin H."/>
            <person name="Glass J.I."/>
            <person name="Rusch D."/>
            <person name="Podicherti R."/>
            <person name="Tsui H.-C.T."/>
            <person name="Winkler M.E."/>
        </authorList>
    </citation>
    <scope>NUCLEOTIDE SEQUENCE</scope>
</reference>
<feature type="transmembrane region" description="Helical" evidence="1">
    <location>
        <begin position="101"/>
        <end position="120"/>
    </location>
</feature>
<feature type="transmembrane region" description="Helical" evidence="1">
    <location>
        <begin position="12"/>
        <end position="30"/>
    </location>
</feature>
<dbReference type="AlphaFoldDB" id="A0A381TTK5"/>
<proteinExistence type="predicted"/>
<dbReference type="EMBL" id="UINC01005140">
    <property type="protein sequence ID" value="SVA19350.1"/>
    <property type="molecule type" value="Genomic_DNA"/>
</dbReference>
<evidence type="ECO:0000313" key="2">
    <source>
        <dbReference type="EMBL" id="SVA19350.1"/>
    </source>
</evidence>
<evidence type="ECO:0000256" key="1">
    <source>
        <dbReference type="SAM" id="Phobius"/>
    </source>
</evidence>
<keyword evidence="1" id="KW-0472">Membrane</keyword>
<organism evidence="2">
    <name type="scientific">marine metagenome</name>
    <dbReference type="NCBI Taxonomy" id="408172"/>
    <lineage>
        <taxon>unclassified sequences</taxon>
        <taxon>metagenomes</taxon>
        <taxon>ecological metagenomes</taxon>
    </lineage>
</organism>
<protein>
    <submittedName>
        <fullName evidence="2">Uncharacterized protein</fullName>
    </submittedName>
</protein>
<accession>A0A381TTK5</accession>
<name>A0A381TTK5_9ZZZZ</name>
<feature type="transmembrane region" description="Helical" evidence="1">
    <location>
        <begin position="69"/>
        <end position="89"/>
    </location>
</feature>
<sequence>MNPKFLHNLSLSLIFFLGFSSIALGLGWLISPEPWLLDQSANEKLLGNSFSEIFSAPINQNLHLYLTMLYRFLGWWMISIGVLVISYIIVTRMGTEMSRGFIHSVLFILLVGTTVIEKIFISSSPFLVLTILLWFLWFVSLWSGIQLKKYDG</sequence>
<feature type="transmembrane region" description="Helical" evidence="1">
    <location>
        <begin position="126"/>
        <end position="145"/>
    </location>
</feature>
<keyword evidence="1" id="KW-1133">Transmembrane helix</keyword>
<gene>
    <name evidence="2" type="ORF">METZ01_LOCUS72204</name>
</gene>